<name>A0AAW8H964_9ENTR</name>
<evidence type="ECO:0000256" key="1">
    <source>
        <dbReference type="ARBA" id="ARBA00023002"/>
    </source>
</evidence>
<sequence>MSQSPLQNRRWVLASRPHGAPVAENFRSEAQPVPTPAAGQILLRTEWLSLDPYMRGRMSDAPSYSPPVEIGAVMVGGTVSRVEQSNHPDFKPGEWVLGYSGWQVYELSDGSGLVKLGENPAHPSWALGVLGMPGFTAYMGLLDIGQPKAGETLVVAAATGPVGATVGQIGKIKGCRVIGVAGGAEKCRYATEILGFDLCLDHYADDFAAQLAKACPNGIDVYYENVGGKVFDAVLPLLNTSARVPVCGLVSGYNATGLPDGPDRLSLLMATILKKRIRMQGFIIGQDYGHRVQEFQAEMGRWVQEGKIHYREQVIDGLENAPQALIGLLEGKNFGKVVIRVAAKKK</sequence>
<dbReference type="InterPro" id="IPR041694">
    <property type="entry name" value="ADH_N_2"/>
</dbReference>
<dbReference type="InterPro" id="IPR013149">
    <property type="entry name" value="ADH-like_C"/>
</dbReference>
<dbReference type="PANTHER" id="PTHR43205">
    <property type="entry name" value="PROSTAGLANDIN REDUCTASE"/>
    <property type="match status" value="1"/>
</dbReference>
<dbReference type="SMART" id="SM00829">
    <property type="entry name" value="PKS_ER"/>
    <property type="match status" value="1"/>
</dbReference>
<protein>
    <submittedName>
        <fullName evidence="3">NADP-dependent oxidoreductase</fullName>
    </submittedName>
</protein>
<dbReference type="Pfam" id="PF16884">
    <property type="entry name" value="ADH_N_2"/>
    <property type="match status" value="1"/>
</dbReference>
<keyword evidence="4" id="KW-1185">Reference proteome</keyword>
<dbReference type="CDD" id="cd05288">
    <property type="entry name" value="PGDH"/>
    <property type="match status" value="1"/>
</dbReference>
<dbReference type="Gene3D" id="3.40.50.720">
    <property type="entry name" value="NAD(P)-binding Rossmann-like Domain"/>
    <property type="match status" value="1"/>
</dbReference>
<dbReference type="FunFam" id="3.40.50.720:FF:000121">
    <property type="entry name" value="Prostaglandin reductase 2"/>
    <property type="match status" value="1"/>
</dbReference>
<dbReference type="SUPFAM" id="SSF50129">
    <property type="entry name" value="GroES-like"/>
    <property type="match status" value="1"/>
</dbReference>
<dbReference type="RefSeq" id="WP_306700299.1">
    <property type="nucleotide sequence ID" value="NZ_JAVDKS010000003.1"/>
</dbReference>
<dbReference type="Pfam" id="PF00107">
    <property type="entry name" value="ADH_zinc_N"/>
    <property type="match status" value="1"/>
</dbReference>
<dbReference type="Gene3D" id="3.90.180.10">
    <property type="entry name" value="Medium-chain alcohol dehydrogenases, catalytic domain"/>
    <property type="match status" value="1"/>
</dbReference>
<accession>A0AAW8H964</accession>
<dbReference type="InterPro" id="IPR045010">
    <property type="entry name" value="MDR_fam"/>
</dbReference>
<keyword evidence="1" id="KW-0560">Oxidoreductase</keyword>
<reference evidence="3 4" key="1">
    <citation type="submission" date="2023-08" db="EMBL/GenBank/DDBJ databases">
        <authorList>
            <person name="Dale J."/>
        </authorList>
    </citation>
    <scope>NUCLEOTIDE SEQUENCE [LARGE SCALE GENOMIC DNA]</scope>
    <source>
        <strain evidence="3 4">2023EL-00788</strain>
    </source>
</reference>
<organism evidence="3 4">
    <name type="scientific">Enterobacter soli</name>
    <dbReference type="NCBI Taxonomy" id="885040"/>
    <lineage>
        <taxon>Bacteria</taxon>
        <taxon>Pseudomonadati</taxon>
        <taxon>Pseudomonadota</taxon>
        <taxon>Gammaproteobacteria</taxon>
        <taxon>Enterobacterales</taxon>
        <taxon>Enterobacteriaceae</taxon>
        <taxon>Enterobacter</taxon>
    </lineage>
</organism>
<evidence type="ECO:0000313" key="4">
    <source>
        <dbReference type="Proteomes" id="UP001225042"/>
    </source>
</evidence>
<proteinExistence type="predicted"/>
<evidence type="ECO:0000259" key="2">
    <source>
        <dbReference type="SMART" id="SM00829"/>
    </source>
</evidence>
<dbReference type="Proteomes" id="UP001225042">
    <property type="component" value="Unassembled WGS sequence"/>
</dbReference>
<evidence type="ECO:0000313" key="3">
    <source>
        <dbReference type="EMBL" id="MDQ2256287.1"/>
    </source>
</evidence>
<dbReference type="AlphaFoldDB" id="A0AAW8H964"/>
<dbReference type="InterPro" id="IPR011032">
    <property type="entry name" value="GroES-like_sf"/>
</dbReference>
<comment type="caution">
    <text evidence="3">The sequence shown here is derived from an EMBL/GenBank/DDBJ whole genome shotgun (WGS) entry which is preliminary data.</text>
</comment>
<dbReference type="PANTHER" id="PTHR43205:SF7">
    <property type="entry name" value="PROSTAGLANDIN REDUCTASE 1"/>
    <property type="match status" value="1"/>
</dbReference>
<dbReference type="SUPFAM" id="SSF51735">
    <property type="entry name" value="NAD(P)-binding Rossmann-fold domains"/>
    <property type="match status" value="1"/>
</dbReference>
<dbReference type="EMBL" id="JAVDKS010000003">
    <property type="protein sequence ID" value="MDQ2256287.1"/>
    <property type="molecule type" value="Genomic_DNA"/>
</dbReference>
<dbReference type="InterPro" id="IPR036291">
    <property type="entry name" value="NAD(P)-bd_dom_sf"/>
</dbReference>
<dbReference type="GO" id="GO:0016628">
    <property type="term" value="F:oxidoreductase activity, acting on the CH-CH group of donors, NAD or NADP as acceptor"/>
    <property type="evidence" value="ECO:0007669"/>
    <property type="project" value="InterPro"/>
</dbReference>
<gene>
    <name evidence="3" type="ORF">RBJ67_09025</name>
</gene>
<feature type="domain" description="Enoyl reductase (ER)" evidence="2">
    <location>
        <begin position="19"/>
        <end position="339"/>
    </location>
</feature>
<dbReference type="InterPro" id="IPR020843">
    <property type="entry name" value="ER"/>
</dbReference>